<evidence type="ECO:0000313" key="1">
    <source>
        <dbReference type="EMBL" id="KDR80919.1"/>
    </source>
</evidence>
<feature type="non-terminal residue" evidence="1">
    <location>
        <position position="170"/>
    </location>
</feature>
<organism evidence="1 2">
    <name type="scientific">Galerina marginata (strain CBS 339.88)</name>
    <dbReference type="NCBI Taxonomy" id="685588"/>
    <lineage>
        <taxon>Eukaryota</taxon>
        <taxon>Fungi</taxon>
        <taxon>Dikarya</taxon>
        <taxon>Basidiomycota</taxon>
        <taxon>Agaricomycotina</taxon>
        <taxon>Agaricomycetes</taxon>
        <taxon>Agaricomycetidae</taxon>
        <taxon>Agaricales</taxon>
        <taxon>Agaricineae</taxon>
        <taxon>Strophariaceae</taxon>
        <taxon>Galerina</taxon>
    </lineage>
</organism>
<keyword evidence="2" id="KW-1185">Reference proteome</keyword>
<sequence>MPRHRCYLCGTLDEKVKPGRRNTGRNGTRWTTNIGVIARSEIEEYYVPELDALQFCECGCDADLFENDGWYPEHVTRIVIPIMDIARPAKRLGRRRNVSLEVKPTTSRFARVMELSPTKKTSKLALPLLDDEEFEILSDSELWEDDWEEIHNDGRLAARVVTYASVVRGT</sequence>
<dbReference type="Proteomes" id="UP000027222">
    <property type="component" value="Unassembled WGS sequence"/>
</dbReference>
<dbReference type="HOGENOM" id="CLU_1695608_0_0_1"/>
<gene>
    <name evidence="1" type="ORF">GALMADRAFT_241467</name>
</gene>
<protein>
    <submittedName>
        <fullName evidence="1">Uncharacterized protein</fullName>
    </submittedName>
</protein>
<proteinExistence type="predicted"/>
<evidence type="ECO:0000313" key="2">
    <source>
        <dbReference type="Proteomes" id="UP000027222"/>
    </source>
</evidence>
<reference evidence="2" key="1">
    <citation type="journal article" date="2014" name="Proc. Natl. Acad. Sci. U.S.A.">
        <title>Extensive sampling of basidiomycete genomes demonstrates inadequacy of the white-rot/brown-rot paradigm for wood decay fungi.</title>
        <authorList>
            <person name="Riley R."/>
            <person name="Salamov A.A."/>
            <person name="Brown D.W."/>
            <person name="Nagy L.G."/>
            <person name="Floudas D."/>
            <person name="Held B.W."/>
            <person name="Levasseur A."/>
            <person name="Lombard V."/>
            <person name="Morin E."/>
            <person name="Otillar R."/>
            <person name="Lindquist E.A."/>
            <person name="Sun H."/>
            <person name="LaButti K.M."/>
            <person name="Schmutz J."/>
            <person name="Jabbour D."/>
            <person name="Luo H."/>
            <person name="Baker S.E."/>
            <person name="Pisabarro A.G."/>
            <person name="Walton J.D."/>
            <person name="Blanchette R.A."/>
            <person name="Henrissat B."/>
            <person name="Martin F."/>
            <person name="Cullen D."/>
            <person name="Hibbett D.S."/>
            <person name="Grigoriev I.V."/>
        </authorList>
    </citation>
    <scope>NUCLEOTIDE SEQUENCE [LARGE SCALE GENOMIC DNA]</scope>
    <source>
        <strain evidence="2">CBS 339.88</strain>
    </source>
</reference>
<name>A0A067TLZ1_GALM3</name>
<accession>A0A067TLZ1</accession>
<dbReference type="EMBL" id="KL142371">
    <property type="protein sequence ID" value="KDR80919.1"/>
    <property type="molecule type" value="Genomic_DNA"/>
</dbReference>
<dbReference type="AlphaFoldDB" id="A0A067TLZ1"/>